<reference evidence="2 3" key="1">
    <citation type="journal article" date="2018" name="Cell">
        <title>The Chara Genome: Secondary Complexity and Implications for Plant Terrestrialization.</title>
        <authorList>
            <person name="Nishiyama T."/>
            <person name="Sakayama H."/>
            <person name="Vries J.D."/>
            <person name="Buschmann H."/>
            <person name="Saint-Marcoux D."/>
            <person name="Ullrich K.K."/>
            <person name="Haas F.B."/>
            <person name="Vanderstraeten L."/>
            <person name="Becker D."/>
            <person name="Lang D."/>
            <person name="Vosolsobe S."/>
            <person name="Rombauts S."/>
            <person name="Wilhelmsson P.K.I."/>
            <person name="Janitza P."/>
            <person name="Kern R."/>
            <person name="Heyl A."/>
            <person name="Rumpler F."/>
            <person name="Villalobos L.I.A.C."/>
            <person name="Clay J.M."/>
            <person name="Skokan R."/>
            <person name="Toyoda A."/>
            <person name="Suzuki Y."/>
            <person name="Kagoshima H."/>
            <person name="Schijlen E."/>
            <person name="Tajeshwar N."/>
            <person name="Catarino B."/>
            <person name="Hetherington A.J."/>
            <person name="Saltykova A."/>
            <person name="Bonnot C."/>
            <person name="Breuninger H."/>
            <person name="Symeonidi A."/>
            <person name="Radhakrishnan G.V."/>
            <person name="Van Nieuwerburgh F."/>
            <person name="Deforce D."/>
            <person name="Chang C."/>
            <person name="Karol K.G."/>
            <person name="Hedrich R."/>
            <person name="Ulvskov P."/>
            <person name="Glockner G."/>
            <person name="Delwiche C.F."/>
            <person name="Petrasek J."/>
            <person name="Van de Peer Y."/>
            <person name="Friml J."/>
            <person name="Beilby M."/>
            <person name="Dolan L."/>
            <person name="Kohara Y."/>
            <person name="Sugano S."/>
            <person name="Fujiyama A."/>
            <person name="Delaux P.-M."/>
            <person name="Quint M."/>
            <person name="TheiBen G."/>
            <person name="Hagemann M."/>
            <person name="Harholt J."/>
            <person name="Dunand C."/>
            <person name="Zachgo S."/>
            <person name="Langdale J."/>
            <person name="Maumus F."/>
            <person name="Straeten D.V.D."/>
            <person name="Gould S.B."/>
            <person name="Rensing S.A."/>
        </authorList>
    </citation>
    <scope>NUCLEOTIDE SEQUENCE [LARGE SCALE GENOMIC DNA]</scope>
    <source>
        <strain evidence="2 3">S276</strain>
    </source>
</reference>
<keyword evidence="3" id="KW-1185">Reference proteome</keyword>
<keyword evidence="1" id="KW-0732">Signal</keyword>
<dbReference type="OrthoDB" id="152248at2759"/>
<dbReference type="Proteomes" id="UP000265515">
    <property type="component" value="Unassembled WGS sequence"/>
</dbReference>
<dbReference type="EMBL" id="BFEA01000389">
    <property type="protein sequence ID" value="GBG81880.1"/>
    <property type="molecule type" value="Genomic_DNA"/>
</dbReference>
<name>A0A388LHT3_CHABU</name>
<accession>A0A388LHT3</accession>
<evidence type="ECO:0000313" key="2">
    <source>
        <dbReference type="EMBL" id="GBG81880.1"/>
    </source>
</evidence>
<dbReference type="STRING" id="69332.A0A388LHT3"/>
<evidence type="ECO:0008006" key="4">
    <source>
        <dbReference type="Google" id="ProtNLM"/>
    </source>
</evidence>
<organism evidence="2 3">
    <name type="scientific">Chara braunii</name>
    <name type="common">Braun's stonewort</name>
    <dbReference type="NCBI Taxonomy" id="69332"/>
    <lineage>
        <taxon>Eukaryota</taxon>
        <taxon>Viridiplantae</taxon>
        <taxon>Streptophyta</taxon>
        <taxon>Charophyceae</taxon>
        <taxon>Charales</taxon>
        <taxon>Characeae</taxon>
        <taxon>Chara</taxon>
    </lineage>
</organism>
<dbReference type="PANTHER" id="PTHR38847">
    <property type="match status" value="1"/>
</dbReference>
<dbReference type="AlphaFoldDB" id="A0A388LHT3"/>
<dbReference type="PANTHER" id="PTHR38847:SF1">
    <property type="entry name" value="PSEUDOURIDINE SYNTHASE RSUA_RLUA-LIKE DOMAIN-CONTAINING PROTEIN"/>
    <property type="match status" value="1"/>
</dbReference>
<feature type="chain" id="PRO_5017206685" description="DUF4360 domain-containing protein" evidence="1">
    <location>
        <begin position="23"/>
        <end position="194"/>
    </location>
</feature>
<sequence length="194" mass="21212">MARQVVLAAVLLMIAAAVQVSAQTPTEVTIGYVTYAGNGCNSDNTNWVLSNDYKTVTFILGGMVATKDGSLADKRKACQMSLSMNYTDGWSVSIGQATARGFADIPKNSEGIYETHYYFSGQTGTAMAERKIKGPMVGSFEFTDDFLPLVWSKCNNAADLNIKTVVTSGVVALDFQDTKFQLIYNLRWRQCPQN</sequence>
<comment type="caution">
    <text evidence="2">The sequence shown here is derived from an EMBL/GenBank/DDBJ whole genome shotgun (WGS) entry which is preliminary data.</text>
</comment>
<gene>
    <name evidence="2" type="ORF">CBR_g34064</name>
</gene>
<evidence type="ECO:0000256" key="1">
    <source>
        <dbReference type="SAM" id="SignalP"/>
    </source>
</evidence>
<dbReference type="Pfam" id="PF14273">
    <property type="entry name" value="DUF4360"/>
    <property type="match status" value="1"/>
</dbReference>
<proteinExistence type="predicted"/>
<dbReference type="Gramene" id="GBG81880">
    <property type="protein sequence ID" value="GBG81880"/>
    <property type="gene ID" value="CBR_g34064"/>
</dbReference>
<protein>
    <recommendedName>
        <fullName evidence="4">DUF4360 domain-containing protein</fullName>
    </recommendedName>
</protein>
<dbReference type="InterPro" id="IPR025649">
    <property type="entry name" value="DUF4360"/>
</dbReference>
<evidence type="ECO:0000313" key="3">
    <source>
        <dbReference type="Proteomes" id="UP000265515"/>
    </source>
</evidence>
<feature type="signal peptide" evidence="1">
    <location>
        <begin position="1"/>
        <end position="22"/>
    </location>
</feature>